<dbReference type="EMBL" id="LT838813">
    <property type="protein sequence ID" value="SMD46306.1"/>
    <property type="molecule type" value="Genomic_DNA"/>
</dbReference>
<keyword evidence="2 5" id="KW-0732">Signal</keyword>
<feature type="domain" description="Fibronectin type-III" evidence="6">
    <location>
        <begin position="792"/>
        <end position="886"/>
    </location>
</feature>
<gene>
    <name evidence="7" type="ORF">SAMN00777080_4990</name>
</gene>
<dbReference type="GO" id="GO:0004553">
    <property type="term" value="F:hydrolase activity, hydrolyzing O-glycosyl compounds"/>
    <property type="evidence" value="ECO:0007669"/>
    <property type="project" value="UniProtKB-ARBA"/>
</dbReference>
<evidence type="ECO:0000259" key="6">
    <source>
        <dbReference type="PROSITE" id="PS50853"/>
    </source>
</evidence>
<feature type="domain" description="Fibronectin type-III" evidence="6">
    <location>
        <begin position="887"/>
        <end position="982"/>
    </location>
</feature>
<evidence type="ECO:0000256" key="2">
    <source>
        <dbReference type="ARBA" id="ARBA00022729"/>
    </source>
</evidence>
<dbReference type="NCBIfam" id="TIGR04183">
    <property type="entry name" value="Por_Secre_tail"/>
    <property type="match status" value="1"/>
</dbReference>
<dbReference type="CDD" id="cd00063">
    <property type="entry name" value="FN3"/>
    <property type="match status" value="4"/>
</dbReference>
<dbReference type="InterPro" id="IPR026444">
    <property type="entry name" value="Secre_tail"/>
</dbReference>
<evidence type="ECO:0000256" key="3">
    <source>
        <dbReference type="ARBA" id="ARBA00023157"/>
    </source>
</evidence>
<dbReference type="InterPro" id="IPR003961">
    <property type="entry name" value="FN3_dom"/>
</dbReference>
<evidence type="ECO:0000256" key="4">
    <source>
        <dbReference type="ARBA" id="ARBA00023180"/>
    </source>
</evidence>
<dbReference type="SUPFAM" id="SSF51126">
    <property type="entry name" value="Pectin lyase-like"/>
    <property type="match status" value="1"/>
</dbReference>
<feature type="chain" id="PRO_5012054471" evidence="5">
    <location>
        <begin position="29"/>
        <end position="1847"/>
    </location>
</feature>
<feature type="domain" description="Fibronectin type-III" evidence="6">
    <location>
        <begin position="691"/>
        <end position="786"/>
    </location>
</feature>
<evidence type="ECO:0000256" key="1">
    <source>
        <dbReference type="ARBA" id="ARBA00022723"/>
    </source>
</evidence>
<evidence type="ECO:0000256" key="5">
    <source>
        <dbReference type="SAM" id="SignalP"/>
    </source>
</evidence>
<feature type="domain" description="Fibronectin type-III" evidence="6">
    <location>
        <begin position="988"/>
        <end position="1080"/>
    </location>
</feature>
<accession>A0A1W2HCR3</accession>
<reference evidence="8" key="1">
    <citation type="submission" date="2017-04" db="EMBL/GenBank/DDBJ databases">
        <authorList>
            <person name="Varghese N."/>
            <person name="Submissions S."/>
        </authorList>
    </citation>
    <scope>NUCLEOTIDE SEQUENCE [LARGE SCALE GENOMIC DNA]</scope>
    <source>
        <strain evidence="8">DSM 16537</strain>
    </source>
</reference>
<dbReference type="SUPFAM" id="SSF49899">
    <property type="entry name" value="Concanavalin A-like lectins/glucanases"/>
    <property type="match status" value="3"/>
</dbReference>
<dbReference type="InterPro" id="IPR011050">
    <property type="entry name" value="Pectin_lyase_fold/virulence"/>
</dbReference>
<dbReference type="Gene3D" id="2.60.120.200">
    <property type="match status" value="3"/>
</dbReference>
<keyword evidence="1" id="KW-0479">Metal-binding</keyword>
<evidence type="ECO:0000313" key="8">
    <source>
        <dbReference type="Proteomes" id="UP000192333"/>
    </source>
</evidence>
<dbReference type="SMART" id="SM00560">
    <property type="entry name" value="LamGL"/>
    <property type="match status" value="3"/>
</dbReference>
<dbReference type="InterPro" id="IPR052063">
    <property type="entry name" value="Polysaccharide_Lyase_1"/>
</dbReference>
<dbReference type="GO" id="GO:0005975">
    <property type="term" value="P:carbohydrate metabolic process"/>
    <property type="evidence" value="ECO:0007669"/>
    <property type="project" value="UniProtKB-ARBA"/>
</dbReference>
<dbReference type="SUPFAM" id="SSF49265">
    <property type="entry name" value="Fibronectin type III"/>
    <property type="match status" value="3"/>
</dbReference>
<evidence type="ECO:0000313" key="7">
    <source>
        <dbReference type="EMBL" id="SMD46306.1"/>
    </source>
</evidence>
<dbReference type="PANTHER" id="PTHR42970:SF1">
    <property type="entry name" value="PECTATE LYASE C-RELATED"/>
    <property type="match status" value="1"/>
</dbReference>
<dbReference type="InterPro" id="IPR006558">
    <property type="entry name" value="LamG-like"/>
</dbReference>
<feature type="signal peptide" evidence="5">
    <location>
        <begin position="1"/>
        <end position="28"/>
    </location>
</feature>
<name>A0A1W2HCR3_9BACT</name>
<keyword evidence="3" id="KW-1015">Disulfide bond</keyword>
<dbReference type="InterPro" id="IPR036116">
    <property type="entry name" value="FN3_sf"/>
</dbReference>
<dbReference type="OrthoDB" id="9803616at2"/>
<dbReference type="Pfam" id="PF13385">
    <property type="entry name" value="Laminin_G_3"/>
    <property type="match status" value="3"/>
</dbReference>
<dbReference type="PROSITE" id="PS50853">
    <property type="entry name" value="FN3"/>
    <property type="match status" value="5"/>
</dbReference>
<keyword evidence="4" id="KW-0325">Glycoprotein</keyword>
<dbReference type="STRING" id="758820.SAMN00777080_4990"/>
<proteinExistence type="predicted"/>
<protein>
    <submittedName>
        <fullName evidence="7">Por secretion system C-terminal sorting domain-containing protein</fullName>
    </submittedName>
</protein>
<dbReference type="PANTHER" id="PTHR42970">
    <property type="entry name" value="PECTATE LYASE C-RELATED"/>
    <property type="match status" value="1"/>
</dbReference>
<dbReference type="Gene3D" id="2.60.40.10">
    <property type="entry name" value="Immunoglobulins"/>
    <property type="match status" value="6"/>
</dbReference>
<dbReference type="Proteomes" id="UP000192333">
    <property type="component" value="Chromosome I"/>
</dbReference>
<organism evidence="7 8">
    <name type="scientific">Aquiflexum balticum DSM 16537</name>
    <dbReference type="NCBI Taxonomy" id="758820"/>
    <lineage>
        <taxon>Bacteria</taxon>
        <taxon>Pseudomonadati</taxon>
        <taxon>Bacteroidota</taxon>
        <taxon>Cytophagia</taxon>
        <taxon>Cytophagales</taxon>
        <taxon>Cyclobacteriaceae</taxon>
        <taxon>Aquiflexum</taxon>
    </lineage>
</organism>
<sequence>MLNLNKSFIRTINLILFFSIALSFNLKAQTFPASDFDPNLQQVIAFPGAEGFGKYATGGRGGQVIKVTNLNDEGPGSLRAAVEAIGPRIVVFDVSGTIELKSRLNVRNQDLTIAGQTAPGDGITIKNYPLRIESTNNVVIRFIRSRLGDLYVNHPTNPTNSEDAFEIVRSSMIIIDHCSFSWGTDEVASISHGLDITVQNSIFSEGLADYNSLGSLNYGDKLSLYQNLYVHNRIRNPALAKSNQFSNSLHDIRNIVVYNYSFRAIDGGSNSKVNIYNSYFKPGPATFANTDAQTISKKFLNPTRLENDPSTYGKFYLEGNYMPTIDLSKNQWLGVRMESGSAETEYLEQIKNKDSQGRLVPFAIPNNLYSNSRTAEQAYKFVLDFVGSSLKRDAVDTRIINEVRNGTYTFKGSNSGDLGIIDSQKDVGGWPLLQSLAAPKDTDGDGMPDAWEVSNGLEPNKVNDKEHNLSPYYTDIEVYLNSLVQDLIALQNPGVPKLVKLVLPGNNVIVSPVDISFAWDPVLNANLYTLQISKSNDFSSNVISVNNIKNYSLVHSSLDANSNYYWRVRASNSSGNGPYSTVGTFKTGSLNTVPGRTILTYPGNGNENISLTPIFNWAKVPNAKTYQIQVSTNSSFTTLPINQGNIVDNKFQSPRLQENQLYYWRVRASNDSGNGSFSSTGTFRTLSLDNRPEPVIALRPSNGVRIIPVPVQLDWLESSSAEQYQVEVSTNPEFSDITLINSNVQENFLLIPNLNPNTNYYWRVRGINRSGFGSFSIAHAFMTTGFSQKPDAIQILSPAHDSNVFSTSIQFQWAADPRSNSYRFQLSTSPDFSSFVTNVGGLTGTSRTIDNLSSNIDYYWRVQGINELGTGPFSNIHKVRAATFSGRPSATNLISPANQTVIGSNQTLFTWENQPNTESYSLEISENSDFSTNVIRRNGIRGTSFVENSLQSDKTYFWRIQTYNPAGSGKYSYIWSINTVSSDIYLNPPVLLLPVNSSNFSNSNINFSWESIADADAFHLQISEKTDFINLVYQNQNINSNNLNLSSLSSGKAYFWRIRARNNSIYSAWSKPNNFSIGSSDLLLLSGLLGYWPMEEGGGNRMLDQSSNNLHATIQNTGDVSWVNGKEGKAIRLNGQTGRYGVINHQSIMNIDKAITLAAWVKPSALNRANIFFKNAGNGFELWLDIDGQIEFRLNRGNNGTTYRMRSSFNYGGFLNQWIHVAATFDGITSTLYVNGVEDTSATYVPFEIGTTSGALTLGSMGTIQRWIGDLDELRIYNRVLSKNEILLLMGQIPDTEPPLTDPPTNPQSGNLIGYWKMDEGSGNQMLDHSGNNFHSNIQNTSGVSWTNGIIGQAISLNGFTNRFGITPHHPQLSLPNAISITAWVNPAELGRSTVISKSDGNGFELWLDINGQIEFRLNRGNNGSTYRLRSNFNYSNNMGNWMHVAATFDGSTSKIYINGQEDISKTYSPFTVGTNSGNLFIGSMGTIQRFTGSIDELRLYDFALNTAEIQALIDNAPPSPPLPSNLEGHWKMDEGSGNTMMDNSGNGNHANILNTDGVFWTTGVIGQAITLSGNSNRFGIAPHRPNLEIPKELTISAWVRPDEIGRNTIISKSKGNGFELWLDIDGQIEFRLNRGNNGATYRLRSNFNYSNQVGNWIHVAATFDGTTSKIYIDGKEDIAKSYLPFTIGTNSGDLVIGALGTIQRFEGSIDDLRLYSSALNSNDIQQLASNSQMMRMGSNSPKNNAEIAAIDSKILASPEIFAKKSDPLLYPNPVESLIKVMSLWEKEGEIKGQVYDMRGVLLMEQVLELKGFQIEIDLSPLRLKPGNYMLILQDAQHREIFRFIKK</sequence>
<feature type="domain" description="Fibronectin type-III" evidence="6">
    <location>
        <begin position="492"/>
        <end position="590"/>
    </location>
</feature>
<dbReference type="InterPro" id="IPR013783">
    <property type="entry name" value="Ig-like_fold"/>
</dbReference>
<dbReference type="InterPro" id="IPR012334">
    <property type="entry name" value="Pectin_lyas_fold"/>
</dbReference>
<dbReference type="GO" id="GO:0046872">
    <property type="term" value="F:metal ion binding"/>
    <property type="evidence" value="ECO:0007669"/>
    <property type="project" value="UniProtKB-KW"/>
</dbReference>
<dbReference type="InterPro" id="IPR013320">
    <property type="entry name" value="ConA-like_dom_sf"/>
</dbReference>
<dbReference type="SMART" id="SM00060">
    <property type="entry name" value="FN3"/>
    <property type="match status" value="6"/>
</dbReference>
<dbReference type="Gene3D" id="2.160.20.10">
    <property type="entry name" value="Single-stranded right-handed beta-helix, Pectin lyase-like"/>
    <property type="match status" value="1"/>
</dbReference>
<keyword evidence="8" id="KW-1185">Reference proteome</keyword>